<evidence type="ECO:0000313" key="1">
    <source>
        <dbReference type="EMBL" id="VUZ52606.1"/>
    </source>
</evidence>
<feature type="non-terminal residue" evidence="1">
    <location>
        <position position="1"/>
    </location>
</feature>
<evidence type="ECO:0000313" key="2">
    <source>
        <dbReference type="Proteomes" id="UP000321570"/>
    </source>
</evidence>
<dbReference type="SUPFAM" id="SSF46966">
    <property type="entry name" value="Spectrin repeat"/>
    <property type="match status" value="1"/>
</dbReference>
<reference evidence="1 2" key="1">
    <citation type="submission" date="2019-07" db="EMBL/GenBank/DDBJ databases">
        <authorList>
            <person name="Jastrzebski P J."/>
            <person name="Paukszto L."/>
            <person name="Jastrzebski P J."/>
        </authorList>
    </citation>
    <scope>NUCLEOTIDE SEQUENCE [LARGE SCALE GENOMIC DNA]</scope>
    <source>
        <strain evidence="1 2">WMS-il1</strain>
    </source>
</reference>
<keyword evidence="2" id="KW-1185">Reference proteome</keyword>
<dbReference type="Gene3D" id="1.20.58.60">
    <property type="match status" value="1"/>
</dbReference>
<dbReference type="EMBL" id="CABIJS010000510">
    <property type="protein sequence ID" value="VUZ52606.1"/>
    <property type="molecule type" value="Genomic_DNA"/>
</dbReference>
<accession>A0A564YZL6</accession>
<proteinExistence type="predicted"/>
<name>A0A564YZL6_HYMDI</name>
<feature type="non-terminal residue" evidence="1">
    <location>
        <position position="81"/>
    </location>
</feature>
<protein>
    <submittedName>
        <fullName evidence="1">Uncharacterized protein</fullName>
    </submittedName>
</protein>
<sequence length="81" mass="9608">QAWYTVTHLLEIRREELRLAEAIHKFSFDAFDLEAWISEREFCLQSISEPTNIEEANRALRRLNVLSESITNWSNETARIK</sequence>
<dbReference type="Proteomes" id="UP000321570">
    <property type="component" value="Unassembled WGS sequence"/>
</dbReference>
<gene>
    <name evidence="1" type="ORF">WMSIL1_LOCUS11091</name>
</gene>
<dbReference type="AlphaFoldDB" id="A0A564YZL6"/>
<organism evidence="1 2">
    <name type="scientific">Hymenolepis diminuta</name>
    <name type="common">Rat tapeworm</name>
    <dbReference type="NCBI Taxonomy" id="6216"/>
    <lineage>
        <taxon>Eukaryota</taxon>
        <taxon>Metazoa</taxon>
        <taxon>Spiralia</taxon>
        <taxon>Lophotrochozoa</taxon>
        <taxon>Platyhelminthes</taxon>
        <taxon>Cestoda</taxon>
        <taxon>Eucestoda</taxon>
        <taxon>Cyclophyllidea</taxon>
        <taxon>Hymenolepididae</taxon>
        <taxon>Hymenolepis</taxon>
    </lineage>
</organism>